<sequence>MTSEDTIGTGKIRKLDPLVVNKIAAGEIVIQPANALKELVENSIDAHSTMIDILVKDGGLKLLQITDNGDGIEKEDLGLLCERFATSKLAKFEDLESIATFGFRGEALASISHISRLSVITRSKSSTFPLAYKAYYINGKPAGQNFKGTNTEPKAIAGKEGTQLIVEDLFYNLPSRLSSIRSRNDEYLKILDVVGKYAVNSDGVGFSLKKHGDFQHALMTRPGMPLKERIRMVYGAECSNQLLDLEVNGDDTEGQYLDKFGMVKVKGAITNCNFNYRKKMQSIFFINQRLVSCDPLRRAIHSIYSIFLPKGFQPFVYISLELKPEILDVNIHPTKREVRFLHEEEIIEVIVTNVHKLLTSVDTSRTFKSQNLNSKRERQEEVEYSQVAKKYRQENKLVRVDVSQPRLNELLSHRNSGSANVSKQDKFINSATRAPSLPTSESDDETRLADTKSASSDDSDIHLEIERITFPDTMVVTGRKRVSQTLDSVIELRTSVTESTNIELTNIISKSSYIGLVDEYKRLCCFQHDVRLYLCDYSALLFEFYYQVALSEFCNYGIVELSEPVCLEEQLQSLHELDTTIPLQDAQSMIQEIFNMKDMFGEYFSMNFEKTDNKHYIVSLPMLVKDIMPCLNKLPFFLYKLATKINYEDEQKCLQGIMKQISLLYLPEIVEEEDSDESTRAETNKFLSETIFPLLRTHFKAPSSLSANITQIADLPGLYRIFERC</sequence>
<dbReference type="PANTHER" id="PTHR10073">
    <property type="entry name" value="DNA MISMATCH REPAIR PROTEIN MLH, PMS, MUTL"/>
    <property type="match status" value="1"/>
</dbReference>
<dbReference type="STRING" id="590646.G3B0E5"/>
<dbReference type="SMART" id="SM01340">
    <property type="entry name" value="DNA_mis_repair"/>
    <property type="match status" value="1"/>
</dbReference>
<dbReference type="HOGENOM" id="CLU_004131_2_0_1"/>
<proteinExistence type="inferred from homology"/>
<keyword evidence="4" id="KW-0234">DNA repair</keyword>
<keyword evidence="5" id="KW-0539">Nucleus</keyword>
<dbReference type="GO" id="GO:0016887">
    <property type="term" value="F:ATP hydrolysis activity"/>
    <property type="evidence" value="ECO:0007669"/>
    <property type="project" value="InterPro"/>
</dbReference>
<organism evidence="9">
    <name type="scientific">Candida tenuis (strain ATCC 10573 / BCRC 21748 / CBS 615 / JCM 9827 / NBRC 10315 / NRRL Y-1498 / VKM Y-70)</name>
    <name type="common">Yeast</name>
    <name type="synonym">Yamadazyma tenuis</name>
    <dbReference type="NCBI Taxonomy" id="590646"/>
    <lineage>
        <taxon>Eukaryota</taxon>
        <taxon>Fungi</taxon>
        <taxon>Dikarya</taxon>
        <taxon>Ascomycota</taxon>
        <taxon>Saccharomycotina</taxon>
        <taxon>Pichiomycetes</taxon>
        <taxon>Debaryomycetaceae</taxon>
        <taxon>Yamadazyma</taxon>
    </lineage>
</organism>
<comment type="subcellular location">
    <subcellularLocation>
        <location evidence="1">Nucleus</location>
    </subcellularLocation>
</comment>
<comment type="similarity">
    <text evidence="2">Belongs to the DNA mismatch repair MutL/HexB family.</text>
</comment>
<dbReference type="InterPro" id="IPR002099">
    <property type="entry name" value="MutL/Mlh/PMS"/>
</dbReference>
<dbReference type="GO" id="GO:0006298">
    <property type="term" value="P:mismatch repair"/>
    <property type="evidence" value="ECO:0007669"/>
    <property type="project" value="InterPro"/>
</dbReference>
<dbReference type="InterPro" id="IPR038973">
    <property type="entry name" value="MutL/Mlh/Pms-like"/>
</dbReference>
<keyword evidence="3" id="KW-0227">DNA damage</keyword>
<dbReference type="GO" id="GO:0030983">
    <property type="term" value="F:mismatched DNA binding"/>
    <property type="evidence" value="ECO:0007669"/>
    <property type="project" value="InterPro"/>
</dbReference>
<accession>G3B0E5</accession>
<dbReference type="CDD" id="cd16926">
    <property type="entry name" value="HATPase_MutL-MLH-PMS-like"/>
    <property type="match status" value="1"/>
</dbReference>
<dbReference type="FunFam" id="3.30.230.10:FF:000014">
    <property type="entry name" value="DNA mismatch repair protein Mlh1"/>
    <property type="match status" value="1"/>
</dbReference>
<dbReference type="EMBL" id="GL996514">
    <property type="protein sequence ID" value="EGV65381.1"/>
    <property type="molecule type" value="Genomic_DNA"/>
</dbReference>
<dbReference type="Pfam" id="PF13589">
    <property type="entry name" value="HATPase_c_3"/>
    <property type="match status" value="1"/>
</dbReference>
<dbReference type="InterPro" id="IPR014721">
    <property type="entry name" value="Ribsml_uS5_D2-typ_fold_subgr"/>
</dbReference>
<dbReference type="GO" id="GO:0140664">
    <property type="term" value="F:ATP-dependent DNA damage sensor activity"/>
    <property type="evidence" value="ECO:0007669"/>
    <property type="project" value="InterPro"/>
</dbReference>
<dbReference type="Gene3D" id="3.30.565.10">
    <property type="entry name" value="Histidine kinase-like ATPase, C-terminal domain"/>
    <property type="match status" value="1"/>
</dbReference>
<feature type="region of interest" description="Disordered" evidence="6">
    <location>
        <begin position="411"/>
        <end position="455"/>
    </location>
</feature>
<evidence type="ECO:0000256" key="2">
    <source>
        <dbReference type="ARBA" id="ARBA00006082"/>
    </source>
</evidence>
<dbReference type="InterPro" id="IPR014762">
    <property type="entry name" value="DNA_mismatch_repair_CS"/>
</dbReference>
<dbReference type="AlphaFoldDB" id="G3B0E5"/>
<evidence type="ECO:0000313" key="8">
    <source>
        <dbReference type="EMBL" id="EGV65381.1"/>
    </source>
</evidence>
<dbReference type="InterPro" id="IPR013507">
    <property type="entry name" value="DNA_mismatch_S5_2-like"/>
</dbReference>
<evidence type="ECO:0000256" key="6">
    <source>
        <dbReference type="SAM" id="MobiDB-lite"/>
    </source>
</evidence>
<dbReference type="Pfam" id="PF16413">
    <property type="entry name" value="Mlh1_C"/>
    <property type="match status" value="1"/>
</dbReference>
<dbReference type="Proteomes" id="UP000000707">
    <property type="component" value="Unassembled WGS sequence"/>
</dbReference>
<dbReference type="PANTHER" id="PTHR10073:SF12">
    <property type="entry name" value="DNA MISMATCH REPAIR PROTEIN MLH1"/>
    <property type="match status" value="1"/>
</dbReference>
<keyword evidence="9" id="KW-1185">Reference proteome</keyword>
<evidence type="ECO:0000256" key="1">
    <source>
        <dbReference type="ARBA" id="ARBA00004123"/>
    </source>
</evidence>
<evidence type="ECO:0000259" key="7">
    <source>
        <dbReference type="SMART" id="SM01340"/>
    </source>
</evidence>
<dbReference type="eggNOG" id="KOG1979">
    <property type="taxonomic scope" value="Eukaryota"/>
</dbReference>
<dbReference type="SUPFAM" id="SSF54211">
    <property type="entry name" value="Ribosomal protein S5 domain 2-like"/>
    <property type="match status" value="1"/>
</dbReference>
<dbReference type="SUPFAM" id="SSF55874">
    <property type="entry name" value="ATPase domain of HSP90 chaperone/DNA topoisomerase II/histidine kinase"/>
    <property type="match status" value="1"/>
</dbReference>
<dbReference type="Gene3D" id="3.30.230.10">
    <property type="match status" value="1"/>
</dbReference>
<dbReference type="InterPro" id="IPR036890">
    <property type="entry name" value="HATPase_C_sf"/>
</dbReference>
<dbReference type="OrthoDB" id="10263226at2759"/>
<evidence type="ECO:0000256" key="4">
    <source>
        <dbReference type="ARBA" id="ARBA00023204"/>
    </source>
</evidence>
<evidence type="ECO:0000256" key="3">
    <source>
        <dbReference type="ARBA" id="ARBA00022763"/>
    </source>
</evidence>
<dbReference type="InterPro" id="IPR020568">
    <property type="entry name" value="Ribosomal_Su5_D2-typ_SF"/>
</dbReference>
<dbReference type="GO" id="GO:0061982">
    <property type="term" value="P:meiosis I cell cycle process"/>
    <property type="evidence" value="ECO:0007669"/>
    <property type="project" value="UniProtKB-ARBA"/>
</dbReference>
<reference evidence="8 9" key="1">
    <citation type="journal article" date="2011" name="Proc. Natl. Acad. Sci. U.S.A.">
        <title>Comparative genomics of xylose-fermenting fungi for enhanced biofuel production.</title>
        <authorList>
            <person name="Wohlbach D.J."/>
            <person name="Kuo A."/>
            <person name="Sato T.K."/>
            <person name="Potts K.M."/>
            <person name="Salamov A.A."/>
            <person name="LaButti K.M."/>
            <person name="Sun H."/>
            <person name="Clum A."/>
            <person name="Pangilinan J.L."/>
            <person name="Lindquist E.A."/>
            <person name="Lucas S."/>
            <person name="Lapidus A."/>
            <person name="Jin M."/>
            <person name="Gunawan C."/>
            <person name="Balan V."/>
            <person name="Dale B.E."/>
            <person name="Jeffries T.W."/>
            <person name="Zinkel R."/>
            <person name="Barry K.W."/>
            <person name="Grigoriev I.V."/>
            <person name="Gasch A.P."/>
        </authorList>
    </citation>
    <scope>NUCLEOTIDE SEQUENCE [LARGE SCALE GENOMIC DNA]</scope>
    <source>
        <strain evidence="9">ATCC 10573 / BCRC 21748 / CBS 615 / JCM 9827 / NBRC 10315 / NRRL Y-1498 / VKM Y-70</strain>
    </source>
</reference>
<name>G3B0E5_CANTC</name>
<dbReference type="Pfam" id="PF01119">
    <property type="entry name" value="DNA_mis_repair"/>
    <property type="match status" value="1"/>
</dbReference>
<dbReference type="NCBIfam" id="TIGR00585">
    <property type="entry name" value="mutl"/>
    <property type="match status" value="1"/>
</dbReference>
<evidence type="ECO:0000313" key="9">
    <source>
        <dbReference type="Proteomes" id="UP000000707"/>
    </source>
</evidence>
<evidence type="ECO:0000256" key="5">
    <source>
        <dbReference type="ARBA" id="ARBA00023242"/>
    </source>
</evidence>
<feature type="domain" description="DNA mismatch repair protein S5" evidence="7">
    <location>
        <begin position="230"/>
        <end position="359"/>
    </location>
</feature>
<dbReference type="FunFam" id="3.30.565.10:FF:000003">
    <property type="entry name" value="DNA mismatch repair endonuclease MutL"/>
    <property type="match status" value="1"/>
</dbReference>
<dbReference type="GO" id="GO:0032389">
    <property type="term" value="C:MutLalpha complex"/>
    <property type="evidence" value="ECO:0007669"/>
    <property type="project" value="TreeGrafter"/>
</dbReference>
<protein>
    <submittedName>
        <fullName evidence="8">DNA mismatch repair protein MutL</fullName>
    </submittedName>
</protein>
<gene>
    <name evidence="8" type="ORF">CANTEDRAFT_119713</name>
</gene>
<dbReference type="PROSITE" id="PS00058">
    <property type="entry name" value="DNA_MISMATCH_REPAIR_1"/>
    <property type="match status" value="1"/>
</dbReference>
<feature type="compositionally biased region" description="Polar residues" evidence="6">
    <location>
        <begin position="413"/>
        <end position="440"/>
    </location>
</feature>
<dbReference type="InterPro" id="IPR032189">
    <property type="entry name" value="Mlh1_C"/>
</dbReference>
<dbReference type="GO" id="GO:0005524">
    <property type="term" value="F:ATP binding"/>
    <property type="evidence" value="ECO:0007669"/>
    <property type="project" value="InterPro"/>
</dbReference>